<evidence type="ECO:0000313" key="9">
    <source>
        <dbReference type="Proteomes" id="UP000423257"/>
    </source>
</evidence>
<sequence length="252" mass="26922">MSGKFREQVAVVTGGSTGIGFSIAQALIAEGAKRVYITGRTADTLEAAVARLGDKAVAVVSDVSRQPDLDALKTTIETRDDRLDAVFANAGICEKNPLGETSEAAYYALFDVNVKGVFFSVQTLLPLMKDASSIVLTASICSSNGMEGLSLYNASKAAVRSFARTWANELKHRKIRANVLSPGFTRTPLMDNGLKMSDIDIAALRQYVEQITPLGYMAQPEEIASAALFLASDDARYVNGVELMVDGGLSQI</sequence>
<keyword evidence="2" id="KW-0560">Oxidoreductase</keyword>
<dbReference type="InterPro" id="IPR020904">
    <property type="entry name" value="Sc_DH/Rdtase_CS"/>
</dbReference>
<dbReference type="EMBL" id="FNUA01000002">
    <property type="protein sequence ID" value="SEF09884.1"/>
    <property type="molecule type" value="Genomic_DNA"/>
</dbReference>
<accession>A0A1H5P8J6</accession>
<evidence type="ECO:0000313" key="6">
    <source>
        <dbReference type="EMBL" id="SEF09884.1"/>
    </source>
</evidence>
<dbReference type="PROSITE" id="PS00061">
    <property type="entry name" value="ADH_SHORT"/>
    <property type="match status" value="1"/>
</dbReference>
<evidence type="ECO:0000313" key="7">
    <source>
        <dbReference type="Proteomes" id="UP000199129"/>
    </source>
</evidence>
<evidence type="ECO:0000256" key="1">
    <source>
        <dbReference type="ARBA" id="ARBA00006484"/>
    </source>
</evidence>
<dbReference type="SMART" id="SM00822">
    <property type="entry name" value="PKS_KR"/>
    <property type="match status" value="1"/>
</dbReference>
<dbReference type="PANTHER" id="PTHR43008:SF4">
    <property type="entry name" value="CHAIN DEHYDROGENASE, PUTATIVE (AFU_ORTHOLOGUE AFUA_4G08710)-RELATED"/>
    <property type="match status" value="1"/>
</dbReference>
<evidence type="ECO:0000259" key="3">
    <source>
        <dbReference type="SMART" id="SM00822"/>
    </source>
</evidence>
<keyword evidence="8" id="KW-1185">Reference proteome</keyword>
<dbReference type="Proteomes" id="UP000423257">
    <property type="component" value="Unassembled WGS sequence"/>
</dbReference>
<dbReference type="EMBL" id="PYWX01000012">
    <property type="protein sequence ID" value="PTC30957.1"/>
    <property type="molecule type" value="Genomic_DNA"/>
</dbReference>
<dbReference type="SUPFAM" id="SSF51735">
    <property type="entry name" value="NAD(P)-binding Rossmann-fold domains"/>
    <property type="match status" value="1"/>
</dbReference>
<reference evidence="4 9" key="3">
    <citation type="submission" date="2019-09" db="EMBL/GenBank/DDBJ databases">
        <title>Draft genome sequences of 48 bacterial type strains from the CCUG.</title>
        <authorList>
            <person name="Tunovic T."/>
            <person name="Pineiro-Iglesias B."/>
            <person name="Unosson C."/>
            <person name="Inganas E."/>
            <person name="Ohlen M."/>
            <person name="Cardew S."/>
            <person name="Jensie-Markopoulos S."/>
            <person name="Salva-Serra F."/>
            <person name="Jaen-Luchoro D."/>
            <person name="Karlsson R."/>
            <person name="Svensson-Stadler L."/>
            <person name="Chun J."/>
            <person name="Moore E."/>
        </authorList>
    </citation>
    <scope>NUCLEOTIDE SEQUENCE [LARGE SCALE GENOMIC DNA]</scope>
    <source>
        <strain evidence="4 9">CCUG 51524</strain>
    </source>
</reference>
<protein>
    <submittedName>
        <fullName evidence="5">KR domain-containing protein</fullName>
    </submittedName>
    <submittedName>
        <fullName evidence="6">NAD(P)-dependent dehydrogenase, short-chain alcohol dehydrogenase family</fullName>
    </submittedName>
    <submittedName>
        <fullName evidence="4">SDR family oxidoreductase</fullName>
    </submittedName>
</protein>
<dbReference type="InterPro" id="IPR057326">
    <property type="entry name" value="KR_dom"/>
</dbReference>
<evidence type="ECO:0000256" key="2">
    <source>
        <dbReference type="ARBA" id="ARBA00023002"/>
    </source>
</evidence>
<dbReference type="AlphaFoldDB" id="A0A1H5P8J6"/>
<evidence type="ECO:0000313" key="5">
    <source>
        <dbReference type="EMBL" id="PTC30957.1"/>
    </source>
</evidence>
<reference evidence="6 7" key="1">
    <citation type="submission" date="2016-10" db="EMBL/GenBank/DDBJ databases">
        <authorList>
            <person name="de Groot N.N."/>
        </authorList>
    </citation>
    <scope>NUCLEOTIDE SEQUENCE [LARGE SCALE GENOMIC DNA]</scope>
    <source>
        <strain evidence="6 7">BS3265</strain>
    </source>
</reference>
<name>A0A1H5P8J6_9PSED</name>
<dbReference type="GO" id="GO:0050664">
    <property type="term" value="F:oxidoreductase activity, acting on NAD(P)H, oxygen as acceptor"/>
    <property type="evidence" value="ECO:0007669"/>
    <property type="project" value="TreeGrafter"/>
</dbReference>
<dbReference type="Proteomes" id="UP000240476">
    <property type="component" value="Unassembled WGS sequence"/>
</dbReference>
<proteinExistence type="inferred from homology"/>
<comment type="similarity">
    <text evidence="1">Belongs to the short-chain dehydrogenases/reductases (SDR) family.</text>
</comment>
<feature type="domain" description="Ketoreductase" evidence="3">
    <location>
        <begin position="8"/>
        <end position="187"/>
    </location>
</feature>
<dbReference type="Proteomes" id="UP000199129">
    <property type="component" value="Unassembled WGS sequence"/>
</dbReference>
<evidence type="ECO:0000313" key="8">
    <source>
        <dbReference type="Proteomes" id="UP000240476"/>
    </source>
</evidence>
<dbReference type="PANTHER" id="PTHR43008">
    <property type="entry name" value="BENZIL REDUCTASE"/>
    <property type="match status" value="1"/>
</dbReference>
<dbReference type="RefSeq" id="WP_090371797.1">
    <property type="nucleotide sequence ID" value="NZ_FNUA01000002.1"/>
</dbReference>
<dbReference type="Gene3D" id="3.40.50.720">
    <property type="entry name" value="NAD(P)-binding Rossmann-like Domain"/>
    <property type="match status" value="1"/>
</dbReference>
<evidence type="ECO:0000313" key="4">
    <source>
        <dbReference type="EMBL" id="KAB0564611.1"/>
    </source>
</evidence>
<dbReference type="PRINTS" id="PR00081">
    <property type="entry name" value="GDHRDH"/>
</dbReference>
<dbReference type="Pfam" id="PF13561">
    <property type="entry name" value="adh_short_C2"/>
    <property type="match status" value="1"/>
</dbReference>
<gene>
    <name evidence="5" type="ORF">C9383_04670</name>
    <name evidence="4" type="ORF">F7R03_22110</name>
    <name evidence="6" type="ORF">SAMN04490198_5427</name>
</gene>
<reference evidence="5 8" key="2">
    <citation type="submission" date="2018-03" db="EMBL/GenBank/DDBJ databases">
        <title>Draft genome sequence of the type strain of Pseudomonas palleroniana LMG 23076, isolated from rice in Cameroon.</title>
        <authorList>
            <person name="Tambong J.T."/>
        </authorList>
    </citation>
    <scope>NUCLEOTIDE SEQUENCE [LARGE SCALE GENOMIC DNA]</scope>
    <source>
        <strain evidence="5 8">LMG 23076</strain>
    </source>
</reference>
<dbReference type="CDD" id="cd05233">
    <property type="entry name" value="SDR_c"/>
    <property type="match status" value="1"/>
</dbReference>
<dbReference type="InterPro" id="IPR036291">
    <property type="entry name" value="NAD(P)-bd_dom_sf"/>
</dbReference>
<organism evidence="6 7">
    <name type="scientific">Pseudomonas palleroniana</name>
    <dbReference type="NCBI Taxonomy" id="191390"/>
    <lineage>
        <taxon>Bacteria</taxon>
        <taxon>Pseudomonadati</taxon>
        <taxon>Pseudomonadota</taxon>
        <taxon>Gammaproteobacteria</taxon>
        <taxon>Pseudomonadales</taxon>
        <taxon>Pseudomonadaceae</taxon>
        <taxon>Pseudomonas</taxon>
    </lineage>
</organism>
<dbReference type="FunFam" id="3.40.50.720:FF:000084">
    <property type="entry name" value="Short-chain dehydrogenase reductase"/>
    <property type="match status" value="1"/>
</dbReference>
<dbReference type="InterPro" id="IPR002347">
    <property type="entry name" value="SDR_fam"/>
</dbReference>
<dbReference type="EMBL" id="VZPQ01000015">
    <property type="protein sequence ID" value="KAB0564611.1"/>
    <property type="molecule type" value="Genomic_DNA"/>
</dbReference>